<feature type="compositionally biased region" description="Basic residues" evidence="2">
    <location>
        <begin position="209"/>
        <end position="221"/>
    </location>
</feature>
<accession>A0ABD3PA44</accession>
<evidence type="ECO:0000313" key="4">
    <source>
        <dbReference type="Proteomes" id="UP001516023"/>
    </source>
</evidence>
<evidence type="ECO:0000256" key="2">
    <source>
        <dbReference type="SAM" id="MobiDB-lite"/>
    </source>
</evidence>
<dbReference type="Proteomes" id="UP001516023">
    <property type="component" value="Unassembled WGS sequence"/>
</dbReference>
<proteinExistence type="predicted"/>
<organism evidence="3 4">
    <name type="scientific">Cyclotella cryptica</name>
    <dbReference type="NCBI Taxonomy" id="29204"/>
    <lineage>
        <taxon>Eukaryota</taxon>
        <taxon>Sar</taxon>
        <taxon>Stramenopiles</taxon>
        <taxon>Ochrophyta</taxon>
        <taxon>Bacillariophyta</taxon>
        <taxon>Coscinodiscophyceae</taxon>
        <taxon>Thalassiosirophycidae</taxon>
        <taxon>Stephanodiscales</taxon>
        <taxon>Stephanodiscaceae</taxon>
        <taxon>Cyclotella</taxon>
    </lineage>
</organism>
<keyword evidence="4" id="KW-1185">Reference proteome</keyword>
<dbReference type="PANTHER" id="PTHR31684:SF2">
    <property type="entry name" value="COILED-COIL DOMAIN-CONTAINING PROTEIN 43"/>
    <property type="match status" value="1"/>
</dbReference>
<protein>
    <recommendedName>
        <fullName evidence="5">Coiled-coil domain-containing protein 43</fullName>
    </recommendedName>
</protein>
<evidence type="ECO:0000313" key="3">
    <source>
        <dbReference type="EMBL" id="KAL3784532.1"/>
    </source>
</evidence>
<sequence>MTDEAHYLDSYLSEILPKLGLDVETYGPYVTGYANDDDGVDGLDDLIELLRASSESHGDDEDSWQEFRKEILRRRDDFLNGEDSRREQRIIELQKEQSSSLQKEIELAQKNQLELEARKQMELESKKLENMSADRIALMAKFGYEAEHDSDGEEDEKEESDKPISNREYAAQQALKSAREQRTVYKQTKKEAQMETKKAKEAQNAKKEERRKRAVKGERKR</sequence>
<gene>
    <name evidence="3" type="ORF">HJC23_012167</name>
</gene>
<dbReference type="InterPro" id="IPR037666">
    <property type="entry name" value="CCDC43"/>
</dbReference>
<name>A0ABD3PA44_9STRA</name>
<feature type="coiled-coil region" evidence="1">
    <location>
        <begin position="91"/>
        <end position="118"/>
    </location>
</feature>
<comment type="caution">
    <text evidence="3">The sequence shown here is derived from an EMBL/GenBank/DDBJ whole genome shotgun (WGS) entry which is preliminary data.</text>
</comment>
<feature type="compositionally biased region" description="Basic and acidic residues" evidence="2">
    <location>
        <begin position="177"/>
        <end position="208"/>
    </location>
</feature>
<dbReference type="PANTHER" id="PTHR31684">
    <property type="entry name" value="COILED-COIL DOMAIN-CONTAINING PROTEIN 43"/>
    <property type="match status" value="1"/>
</dbReference>
<feature type="region of interest" description="Disordered" evidence="2">
    <location>
        <begin position="142"/>
        <end position="221"/>
    </location>
</feature>
<evidence type="ECO:0000256" key="1">
    <source>
        <dbReference type="SAM" id="Coils"/>
    </source>
</evidence>
<keyword evidence="1" id="KW-0175">Coiled coil</keyword>
<dbReference type="AlphaFoldDB" id="A0ABD3PA44"/>
<reference evidence="3 4" key="1">
    <citation type="journal article" date="2020" name="G3 (Bethesda)">
        <title>Improved Reference Genome for Cyclotella cryptica CCMP332, a Model for Cell Wall Morphogenesis, Salinity Adaptation, and Lipid Production in Diatoms (Bacillariophyta).</title>
        <authorList>
            <person name="Roberts W.R."/>
            <person name="Downey K.M."/>
            <person name="Ruck E.C."/>
            <person name="Traller J.C."/>
            <person name="Alverson A.J."/>
        </authorList>
    </citation>
    <scope>NUCLEOTIDE SEQUENCE [LARGE SCALE GENOMIC DNA]</scope>
    <source>
        <strain evidence="3 4">CCMP332</strain>
    </source>
</reference>
<dbReference type="EMBL" id="JABMIG020000234">
    <property type="protein sequence ID" value="KAL3784532.1"/>
    <property type="molecule type" value="Genomic_DNA"/>
</dbReference>
<evidence type="ECO:0008006" key="5">
    <source>
        <dbReference type="Google" id="ProtNLM"/>
    </source>
</evidence>